<organism evidence="1 2">
    <name type="scientific">Sphingomonas lacunae</name>
    <dbReference type="NCBI Taxonomy" id="2698828"/>
    <lineage>
        <taxon>Bacteria</taxon>
        <taxon>Pseudomonadati</taxon>
        <taxon>Pseudomonadota</taxon>
        <taxon>Alphaproteobacteria</taxon>
        <taxon>Sphingomonadales</taxon>
        <taxon>Sphingomonadaceae</taxon>
        <taxon>Sphingomonas</taxon>
    </lineage>
</organism>
<dbReference type="KEGG" id="slan:GV829_06305"/>
<dbReference type="AlphaFoldDB" id="A0A6M4AYL2"/>
<dbReference type="EMBL" id="CP053015">
    <property type="protein sequence ID" value="QJQ32111.1"/>
    <property type="molecule type" value="Genomic_DNA"/>
</dbReference>
<sequence length="167" mass="18843">MELFTIGYERASVCDFLVTLQRVGIEQVIDIRELPQSRRKGFSKNQLAGHLEGAGIIYRHFRQLGDPKHGREAAKAGLFDEFKAIYNAHLDLNASLSALKDVASLAFEKKSVLLCYERDARYCHRKIVADRLSVLYSFRVNHLGVREGIGEADSSRQGRSEFARASI</sequence>
<dbReference type="PANTHER" id="PTHR39337:SF1">
    <property type="entry name" value="BLR5642 PROTEIN"/>
    <property type="match status" value="1"/>
</dbReference>
<dbReference type="PIRSF" id="PIRSF024492">
    <property type="entry name" value="UCP024492"/>
    <property type="match status" value="1"/>
</dbReference>
<gene>
    <name evidence="1" type="ORF">GV829_06305</name>
</gene>
<proteinExistence type="predicted"/>
<accession>A0A6M4AYL2</accession>
<dbReference type="InterPro" id="IPR007438">
    <property type="entry name" value="DUF488"/>
</dbReference>
<dbReference type="Proteomes" id="UP000503018">
    <property type="component" value="Chromosome"/>
</dbReference>
<evidence type="ECO:0000313" key="2">
    <source>
        <dbReference type="Proteomes" id="UP000503018"/>
    </source>
</evidence>
<dbReference type="InterPro" id="IPR014519">
    <property type="entry name" value="UCP024492"/>
</dbReference>
<reference evidence="1 2" key="1">
    <citation type="submission" date="2020-01" db="EMBL/GenBank/DDBJ databases">
        <title>Sphingomonas sp. strain CSW-10.</title>
        <authorList>
            <person name="Chen W.-M."/>
        </authorList>
    </citation>
    <scope>NUCLEOTIDE SEQUENCE [LARGE SCALE GENOMIC DNA]</scope>
    <source>
        <strain evidence="1 2">CSW-10</strain>
    </source>
</reference>
<name>A0A6M4AYL2_9SPHN</name>
<dbReference type="RefSeq" id="WP_169944971.1">
    <property type="nucleotide sequence ID" value="NZ_CP053015.1"/>
</dbReference>
<keyword evidence="2" id="KW-1185">Reference proteome</keyword>
<evidence type="ECO:0000313" key="1">
    <source>
        <dbReference type="EMBL" id="QJQ32111.1"/>
    </source>
</evidence>
<protein>
    <submittedName>
        <fullName evidence="1">DUF488 domain-containing protein</fullName>
    </submittedName>
</protein>
<dbReference type="Pfam" id="PF04343">
    <property type="entry name" value="DUF488"/>
    <property type="match status" value="1"/>
</dbReference>
<dbReference type="PANTHER" id="PTHR39337">
    <property type="entry name" value="BLR5642 PROTEIN"/>
    <property type="match status" value="1"/>
</dbReference>